<evidence type="ECO:0000256" key="6">
    <source>
        <dbReference type="ARBA" id="ARBA00023136"/>
    </source>
</evidence>
<feature type="transmembrane region" description="Helical" evidence="8">
    <location>
        <begin position="363"/>
        <end position="382"/>
    </location>
</feature>
<dbReference type="HOGENOM" id="CLU_005126_9_0_0"/>
<dbReference type="Proteomes" id="UP000006860">
    <property type="component" value="Chromosome"/>
</dbReference>
<dbReference type="Pfam" id="PF00999">
    <property type="entry name" value="Na_H_Exchanger"/>
    <property type="match status" value="1"/>
</dbReference>
<dbReference type="EMBL" id="CP002546">
    <property type="protein sequence ID" value="ADY57915.1"/>
    <property type="molecule type" value="Genomic_DNA"/>
</dbReference>
<keyword evidence="12" id="KW-1185">Reference proteome</keyword>
<evidence type="ECO:0000256" key="7">
    <source>
        <dbReference type="SAM" id="MobiDB-lite"/>
    </source>
</evidence>
<feature type="transmembrane region" description="Helical" evidence="8">
    <location>
        <begin position="33"/>
        <end position="52"/>
    </location>
</feature>
<name>F0SPL1_RUBBR</name>
<keyword evidence="3" id="KW-0813">Transport</keyword>
<proteinExistence type="inferred from homology"/>
<feature type="transmembrane region" description="Helical" evidence="8">
    <location>
        <begin position="185"/>
        <end position="203"/>
    </location>
</feature>
<feature type="transmembrane region" description="Helical" evidence="8">
    <location>
        <begin position="118"/>
        <end position="138"/>
    </location>
</feature>
<organism evidence="11 12">
    <name type="scientific">Rubinisphaera brasiliensis (strain ATCC 49424 / DSM 5305 / JCM 21570 / IAM 15109 / NBRC 103401 / IFAM 1448)</name>
    <name type="common">Planctomyces brasiliensis</name>
    <dbReference type="NCBI Taxonomy" id="756272"/>
    <lineage>
        <taxon>Bacteria</taxon>
        <taxon>Pseudomonadati</taxon>
        <taxon>Planctomycetota</taxon>
        <taxon>Planctomycetia</taxon>
        <taxon>Planctomycetales</taxon>
        <taxon>Planctomycetaceae</taxon>
        <taxon>Rubinisphaera</taxon>
    </lineage>
</organism>
<feature type="transmembrane region" description="Helical" evidence="8">
    <location>
        <begin position="328"/>
        <end position="351"/>
    </location>
</feature>
<evidence type="ECO:0000256" key="3">
    <source>
        <dbReference type="ARBA" id="ARBA00022448"/>
    </source>
</evidence>
<dbReference type="InterPro" id="IPR038770">
    <property type="entry name" value="Na+/solute_symporter_sf"/>
</dbReference>
<dbReference type="STRING" id="756272.Plabr_0286"/>
<feature type="region of interest" description="Disordered" evidence="7">
    <location>
        <begin position="543"/>
        <end position="562"/>
    </location>
</feature>
<evidence type="ECO:0000256" key="8">
    <source>
        <dbReference type="SAM" id="Phobius"/>
    </source>
</evidence>
<dbReference type="GO" id="GO:0016020">
    <property type="term" value="C:membrane"/>
    <property type="evidence" value="ECO:0007669"/>
    <property type="project" value="UniProtKB-SubCell"/>
</dbReference>
<dbReference type="PANTHER" id="PTHR42751">
    <property type="entry name" value="SODIUM/HYDROGEN EXCHANGER FAMILY/TRKA DOMAIN PROTEIN"/>
    <property type="match status" value="1"/>
</dbReference>
<feature type="transmembrane region" description="Helical" evidence="8">
    <location>
        <begin position="272"/>
        <end position="292"/>
    </location>
</feature>
<dbReference type="eggNOG" id="COG0475">
    <property type="taxonomic scope" value="Bacteria"/>
</dbReference>
<evidence type="ECO:0000259" key="9">
    <source>
        <dbReference type="Pfam" id="PF00999"/>
    </source>
</evidence>
<evidence type="ECO:0000313" key="11">
    <source>
        <dbReference type="EMBL" id="ADY57915.1"/>
    </source>
</evidence>
<dbReference type="Pfam" id="PF02254">
    <property type="entry name" value="TrkA_N"/>
    <property type="match status" value="1"/>
</dbReference>
<dbReference type="KEGG" id="pbs:Plabr_0286"/>
<comment type="subcellular location">
    <subcellularLocation>
        <location evidence="1">Membrane</location>
        <topology evidence="1">Multi-pass membrane protein</topology>
    </subcellularLocation>
</comment>
<keyword evidence="4 8" id="KW-0812">Transmembrane</keyword>
<dbReference type="Gene3D" id="3.40.50.720">
    <property type="entry name" value="NAD(P)-binding Rossmann-like Domain"/>
    <property type="match status" value="1"/>
</dbReference>
<accession>F0SPL1</accession>
<reference evidence="12" key="1">
    <citation type="submission" date="2011-02" db="EMBL/GenBank/DDBJ databases">
        <title>The complete genome of Planctomyces brasiliensis DSM 5305.</title>
        <authorList>
            <person name="Lucas S."/>
            <person name="Copeland A."/>
            <person name="Lapidus A."/>
            <person name="Bruce D."/>
            <person name="Goodwin L."/>
            <person name="Pitluck S."/>
            <person name="Kyrpides N."/>
            <person name="Mavromatis K."/>
            <person name="Pagani I."/>
            <person name="Ivanova N."/>
            <person name="Ovchinnikova G."/>
            <person name="Lu M."/>
            <person name="Detter J.C."/>
            <person name="Han C."/>
            <person name="Land M."/>
            <person name="Hauser L."/>
            <person name="Markowitz V."/>
            <person name="Cheng J.-F."/>
            <person name="Hugenholtz P."/>
            <person name="Woyke T."/>
            <person name="Wu D."/>
            <person name="Tindall B."/>
            <person name="Pomrenke H.G."/>
            <person name="Brambilla E."/>
            <person name="Klenk H.-P."/>
            <person name="Eisen J.A."/>
        </authorList>
    </citation>
    <scope>NUCLEOTIDE SEQUENCE [LARGE SCALE GENOMIC DNA]</scope>
    <source>
        <strain evidence="12">ATCC 49424 / DSM 5305 / JCM 21570 / NBRC 103401 / IFAM 1448</strain>
    </source>
</reference>
<dbReference type="Gene3D" id="1.20.1530.20">
    <property type="match status" value="1"/>
</dbReference>
<dbReference type="PANTHER" id="PTHR42751:SF3">
    <property type="entry name" value="SODIUM_GLUTAMATE SYMPORTER"/>
    <property type="match status" value="1"/>
</dbReference>
<evidence type="ECO:0000256" key="2">
    <source>
        <dbReference type="ARBA" id="ARBA00005551"/>
    </source>
</evidence>
<gene>
    <name evidence="11" type="ordered locus">Plabr_0286</name>
</gene>
<evidence type="ECO:0000259" key="10">
    <source>
        <dbReference type="Pfam" id="PF02254"/>
    </source>
</evidence>
<protein>
    <submittedName>
        <fullName evidence="11">Sodium/hydrogen exchanger</fullName>
    </submittedName>
</protein>
<feature type="transmembrane region" description="Helical" evidence="8">
    <location>
        <begin position="299"/>
        <end position="322"/>
    </location>
</feature>
<dbReference type="GO" id="GO:0015297">
    <property type="term" value="F:antiporter activity"/>
    <property type="evidence" value="ECO:0007669"/>
    <property type="project" value="InterPro"/>
</dbReference>
<evidence type="ECO:0000256" key="4">
    <source>
        <dbReference type="ARBA" id="ARBA00022692"/>
    </source>
</evidence>
<sequence length="562" mass="59399">MEEMWSLVSDIVILLSACLLVGGIFSRLGQSPLVGYLLAGMFLGGPGSLHWIKSEHEVEAISELGVSLLLFSLGLEFSIGRLRKLGPTPLLGGILQVSLSLLFCALAAWLYGLPGKEATAVGAMLALSSTAIVLRTLMEKSELETPYGGNSLAVLLIQDMAVVPLAILISLLAGDDGSSGVLWNAGRILLVSSLLVLGLYILLNHVANRALGLLTLERNRELTTLLAVVTGLGSAWAASAAGISPALGAFVAGMFLGSSPFATQIRADISPLRIVLLTLFFGSAGMLADPIWIFQNAPLVLTVTVAILALKLLIIMGIFIALGNLPAVALASGICLAQIGEFAFVLGAVAFNGGVISEQTHNLIVSFTIVSLFSGPFLVAQAPDITNWLIRKFWGPRGLLEREADGDSHHPDVVIIGFGPAGQFAGKVVTDANLRAIVIDLNRVGVRKGIDMGFDGLVGDATQHEVLEHAHVYSAKVVVVTIPSLRMAIAVVDMIRNLAPNAHIVVRARYVRDVNELYTAGADIVFDDEEEIGASIGKHLSSWVDHHTGPPSGDEVHPEETH</sequence>
<dbReference type="eggNOG" id="COG1226">
    <property type="taxonomic scope" value="Bacteria"/>
</dbReference>
<feature type="transmembrane region" description="Helical" evidence="8">
    <location>
        <begin position="90"/>
        <end position="112"/>
    </location>
</feature>
<dbReference type="InterPro" id="IPR003148">
    <property type="entry name" value="RCK_N"/>
</dbReference>
<dbReference type="GO" id="GO:1902600">
    <property type="term" value="P:proton transmembrane transport"/>
    <property type="evidence" value="ECO:0007669"/>
    <property type="project" value="InterPro"/>
</dbReference>
<comment type="similarity">
    <text evidence="2">Belongs to the monovalent cation:proton antiporter 2 (CPA2) transporter (TC 2.A.37) family.</text>
</comment>
<evidence type="ECO:0000256" key="5">
    <source>
        <dbReference type="ARBA" id="ARBA00022989"/>
    </source>
</evidence>
<keyword evidence="5 8" id="KW-1133">Transmembrane helix</keyword>
<feature type="transmembrane region" description="Helical" evidence="8">
    <location>
        <begin position="6"/>
        <end position="26"/>
    </location>
</feature>
<dbReference type="GO" id="GO:0006813">
    <property type="term" value="P:potassium ion transport"/>
    <property type="evidence" value="ECO:0007669"/>
    <property type="project" value="InterPro"/>
</dbReference>
<keyword evidence="6 8" id="KW-0472">Membrane</keyword>
<evidence type="ECO:0000313" key="12">
    <source>
        <dbReference type="Proteomes" id="UP000006860"/>
    </source>
</evidence>
<dbReference type="AlphaFoldDB" id="F0SPL1"/>
<feature type="domain" description="RCK N-terminal" evidence="10">
    <location>
        <begin position="413"/>
        <end position="526"/>
    </location>
</feature>
<feature type="domain" description="Cation/H+ exchanger transmembrane" evidence="9">
    <location>
        <begin position="19"/>
        <end position="378"/>
    </location>
</feature>
<dbReference type="OrthoDB" id="9793589at2"/>
<feature type="transmembrane region" description="Helical" evidence="8">
    <location>
        <begin position="58"/>
        <end position="78"/>
    </location>
</feature>
<feature type="transmembrane region" description="Helical" evidence="8">
    <location>
        <begin position="224"/>
        <end position="252"/>
    </location>
</feature>
<dbReference type="SUPFAM" id="SSF51735">
    <property type="entry name" value="NAD(P)-binding Rossmann-fold domains"/>
    <property type="match status" value="1"/>
</dbReference>
<dbReference type="InterPro" id="IPR036291">
    <property type="entry name" value="NAD(P)-bd_dom_sf"/>
</dbReference>
<evidence type="ECO:0000256" key="1">
    <source>
        <dbReference type="ARBA" id="ARBA00004141"/>
    </source>
</evidence>
<dbReference type="RefSeq" id="WP_013626659.1">
    <property type="nucleotide sequence ID" value="NC_015174.1"/>
</dbReference>
<dbReference type="InterPro" id="IPR006153">
    <property type="entry name" value="Cation/H_exchanger_TM"/>
</dbReference>
<feature type="transmembrane region" description="Helical" evidence="8">
    <location>
        <begin position="150"/>
        <end position="173"/>
    </location>
</feature>
<feature type="compositionally biased region" description="Basic and acidic residues" evidence="7">
    <location>
        <begin position="544"/>
        <end position="562"/>
    </location>
</feature>